<reference evidence="2" key="1">
    <citation type="journal article" date="2015" name="BMC Genomics">
        <title>Draft genome of a commonly misdiagnosed multidrug resistant pathogen Candida auris.</title>
        <authorList>
            <person name="Chatterjee S."/>
            <person name="Alampalli S.V."/>
            <person name="Nageshan R.K."/>
            <person name="Chettiar S.T."/>
            <person name="Joshi S."/>
            <person name="Tatu U.S."/>
        </authorList>
    </citation>
    <scope>NUCLEOTIDE SEQUENCE [LARGE SCALE GENOMIC DNA]</scope>
    <source>
        <strain evidence="2">6684</strain>
    </source>
</reference>
<organism evidence="1 2">
    <name type="scientific">Candidozyma auris</name>
    <name type="common">Yeast</name>
    <name type="synonym">Candida auris</name>
    <dbReference type="NCBI Taxonomy" id="498019"/>
    <lineage>
        <taxon>Eukaryota</taxon>
        <taxon>Fungi</taxon>
        <taxon>Dikarya</taxon>
        <taxon>Ascomycota</taxon>
        <taxon>Saccharomycotina</taxon>
        <taxon>Pichiomycetes</taxon>
        <taxon>Metschnikowiaceae</taxon>
        <taxon>Candidozyma</taxon>
    </lineage>
</organism>
<comment type="caution">
    <text evidence="1">The sequence shown here is derived from an EMBL/GenBank/DDBJ whole genome shotgun (WGS) entry which is preliminary data.</text>
</comment>
<dbReference type="EMBL" id="LGST01000004">
    <property type="protein sequence ID" value="KNE02269.1"/>
    <property type="molecule type" value="Genomic_DNA"/>
</dbReference>
<protein>
    <submittedName>
        <fullName evidence="1">Uncharacterized protein</fullName>
    </submittedName>
</protein>
<sequence>MGKMLAYCEMPLATNNVKKELLGGRILLVTKEPTNYVEGNFYLRRFA</sequence>
<gene>
    <name evidence="1" type="ORF">QG37_00521</name>
</gene>
<accession>A0A0L0P7H3</accession>
<dbReference type="Proteomes" id="UP000037122">
    <property type="component" value="Unassembled WGS sequence"/>
</dbReference>
<name>A0A0L0P7H3_CANAR</name>
<evidence type="ECO:0000313" key="1">
    <source>
        <dbReference type="EMBL" id="KNE02269.1"/>
    </source>
</evidence>
<dbReference type="AlphaFoldDB" id="A0A0L0P7H3"/>
<proteinExistence type="predicted"/>
<dbReference type="VEuPathDB" id="FungiDB:QG37_00521"/>
<evidence type="ECO:0000313" key="2">
    <source>
        <dbReference type="Proteomes" id="UP000037122"/>
    </source>
</evidence>